<feature type="transmembrane region" description="Helical" evidence="15">
    <location>
        <begin position="130"/>
        <end position="149"/>
    </location>
</feature>
<feature type="transmembrane region" description="Helical" evidence="15">
    <location>
        <begin position="242"/>
        <end position="259"/>
    </location>
</feature>
<reference evidence="16" key="1">
    <citation type="submission" date="2025-08" db="UniProtKB">
        <authorList>
            <consortium name="Ensembl"/>
        </authorList>
    </citation>
    <scope>IDENTIFICATION</scope>
</reference>
<keyword evidence="11" id="KW-0325">Glycoprotein</keyword>
<dbReference type="PROSITE" id="PS50283">
    <property type="entry name" value="NA_SOLUT_SYMP_3"/>
    <property type="match status" value="1"/>
</dbReference>
<evidence type="ECO:0000256" key="13">
    <source>
        <dbReference type="RuleBase" id="RU362091"/>
    </source>
</evidence>
<evidence type="ECO:0000256" key="5">
    <source>
        <dbReference type="ARBA" id="ARBA00022847"/>
    </source>
</evidence>
<dbReference type="InterPro" id="IPR038377">
    <property type="entry name" value="Na/Glc_symporter_sf"/>
</dbReference>
<dbReference type="Pfam" id="PF00474">
    <property type="entry name" value="SSF"/>
    <property type="match status" value="1"/>
</dbReference>
<dbReference type="AlphaFoldDB" id="A0A3Q2XK61"/>
<keyword evidence="4 15" id="KW-0812">Transmembrane</keyword>
<feature type="transmembrane region" description="Helical" evidence="15">
    <location>
        <begin position="384"/>
        <end position="403"/>
    </location>
</feature>
<dbReference type="Proteomes" id="UP000264820">
    <property type="component" value="Unplaced"/>
</dbReference>
<evidence type="ECO:0000256" key="6">
    <source>
        <dbReference type="ARBA" id="ARBA00022979"/>
    </source>
</evidence>
<keyword evidence="17" id="KW-1185">Reference proteome</keyword>
<comment type="similarity">
    <text evidence="2 13">Belongs to the sodium:solute symporter (SSF) (TC 2.A.21) family.</text>
</comment>
<keyword evidence="5" id="KW-0769">Symport</keyword>
<dbReference type="GeneTree" id="ENSGT00940000163454"/>
<dbReference type="Gene3D" id="1.20.1730.10">
    <property type="entry name" value="Sodium/glucose cotransporter"/>
    <property type="match status" value="1"/>
</dbReference>
<feature type="transmembrane region" description="Helical" evidence="15">
    <location>
        <begin position="444"/>
        <end position="463"/>
    </location>
</feature>
<feature type="transmembrane region" description="Helical" evidence="15">
    <location>
        <begin position="280"/>
        <end position="301"/>
    </location>
</feature>
<evidence type="ECO:0000313" key="17">
    <source>
        <dbReference type="Proteomes" id="UP000264820"/>
    </source>
</evidence>
<dbReference type="InterPro" id="IPR052244">
    <property type="entry name" value="Choline_transporter"/>
</dbReference>
<dbReference type="GO" id="GO:0005886">
    <property type="term" value="C:plasma membrane"/>
    <property type="evidence" value="ECO:0007669"/>
    <property type="project" value="TreeGrafter"/>
</dbReference>
<evidence type="ECO:0000256" key="7">
    <source>
        <dbReference type="ARBA" id="ARBA00022989"/>
    </source>
</evidence>
<dbReference type="Ensembl" id="ENSHCOT00000006104.1">
    <property type="protein sequence ID" value="ENSHCOP00000005000.1"/>
    <property type="gene ID" value="ENSHCOG00000006753.1"/>
</dbReference>
<feature type="transmembrane region" description="Helical" evidence="15">
    <location>
        <begin position="169"/>
        <end position="187"/>
    </location>
</feature>
<sequence>MSVNIPGVAMMVLFYLLVLGTGIWAATKTKRLRKNKQANQMDVALLGNRGIHLAVGVFTMTATFTGGGFVVGLTEMVYTPDFGLAWAVILAEFDLVVSLKFFLKKSQFCPMRDRKYVTMMDPFHDKYGKVISGVFSVALMLTDLVWVPSTLMGLGASMSVILDLPYTHCIWISATVSIIYTLLGGLISVAYTDVVQLTLMFVGMWICVPFLLTNPYSDDISTTALNFTYQAPWVSSVDSDKIWTWIDQTLLLIFGNLACQDYYQRVLSASSSATARLVNFLAAPIVILFSIPSILIGAVAASTDWNKTAYGSPSPLERGETSLIMPIALQQLTPSFISIVGISATTAAVMSTIDSLLLAAVSLFVSNIYKSILRTKASDREVQWVIRIMTLVIGLTGTSLVFLEASIMSLWVLGSSITYVFMFPQLICVLFFDISNGYGAMAGLLVSVVLRLLSGETSLGLPVTLHFPGCTLENGVYVQHAPVSTICMLCNFISTLLVSYLASLLFNKGVIPERFDILQVKTRQSPQILMLASSDTVGNHKDETPGAQNENEIMLDESCGNN</sequence>
<keyword evidence="3" id="KW-0813">Transport</keyword>
<feature type="transmembrane region" description="Helical" evidence="15">
    <location>
        <begin position="483"/>
        <end position="506"/>
    </location>
</feature>
<keyword evidence="7 15" id="KW-1133">Transmembrane helix</keyword>
<dbReference type="InterPro" id="IPR001734">
    <property type="entry name" value="Na/solute_symporter"/>
</dbReference>
<proteinExistence type="inferred from homology"/>
<evidence type="ECO:0000256" key="11">
    <source>
        <dbReference type="ARBA" id="ARBA00023180"/>
    </source>
</evidence>
<evidence type="ECO:0000256" key="12">
    <source>
        <dbReference type="ARBA" id="ARBA00023201"/>
    </source>
</evidence>
<dbReference type="OMA" id="PERWEVY"/>
<keyword evidence="6" id="KW-0530">Neurotransmitter biosynthesis</keyword>
<protein>
    <submittedName>
        <fullName evidence="16">High-affinity choline transporter 1-like</fullName>
    </submittedName>
</protein>
<evidence type="ECO:0000256" key="14">
    <source>
        <dbReference type="SAM" id="MobiDB-lite"/>
    </source>
</evidence>
<feature type="transmembrane region" description="Helical" evidence="15">
    <location>
        <begin position="6"/>
        <end position="26"/>
    </location>
</feature>
<evidence type="ECO:0000256" key="10">
    <source>
        <dbReference type="ARBA" id="ARBA00023136"/>
    </source>
</evidence>
<evidence type="ECO:0000313" key="16">
    <source>
        <dbReference type="Ensembl" id="ENSHCOP00000005000.1"/>
    </source>
</evidence>
<feature type="transmembrane region" description="Helical" evidence="15">
    <location>
        <begin position="336"/>
        <end position="364"/>
    </location>
</feature>
<keyword evidence="8" id="KW-0915">Sodium</keyword>
<dbReference type="PANTHER" id="PTHR45897:SF5">
    <property type="entry name" value="HIGH AFFINITY CHOLINE TRANSPORTER 1"/>
    <property type="match status" value="1"/>
</dbReference>
<dbReference type="GO" id="GO:0005307">
    <property type="term" value="F:choline:sodium symporter activity"/>
    <property type="evidence" value="ECO:0007669"/>
    <property type="project" value="TreeGrafter"/>
</dbReference>
<evidence type="ECO:0000256" key="1">
    <source>
        <dbReference type="ARBA" id="ARBA00004141"/>
    </source>
</evidence>
<reference evidence="16" key="2">
    <citation type="submission" date="2025-09" db="UniProtKB">
        <authorList>
            <consortium name="Ensembl"/>
        </authorList>
    </citation>
    <scope>IDENTIFICATION</scope>
</reference>
<evidence type="ECO:0000256" key="2">
    <source>
        <dbReference type="ARBA" id="ARBA00006434"/>
    </source>
</evidence>
<name>A0A3Q2XK61_HIPCM</name>
<feature type="region of interest" description="Disordered" evidence="14">
    <location>
        <begin position="538"/>
        <end position="562"/>
    </location>
</feature>
<evidence type="ECO:0000256" key="8">
    <source>
        <dbReference type="ARBA" id="ARBA00023053"/>
    </source>
</evidence>
<dbReference type="GO" id="GO:0008292">
    <property type="term" value="P:acetylcholine biosynthetic process"/>
    <property type="evidence" value="ECO:0007669"/>
    <property type="project" value="TreeGrafter"/>
</dbReference>
<feature type="transmembrane region" description="Helical" evidence="15">
    <location>
        <begin position="83"/>
        <end position="103"/>
    </location>
</feature>
<keyword evidence="10 15" id="KW-0472">Membrane</keyword>
<accession>A0A3Q2XK61</accession>
<evidence type="ECO:0000256" key="3">
    <source>
        <dbReference type="ARBA" id="ARBA00022448"/>
    </source>
</evidence>
<feature type="transmembrane region" description="Helical" evidence="15">
    <location>
        <begin position="51"/>
        <end position="71"/>
    </location>
</feature>
<dbReference type="CDD" id="cd11474">
    <property type="entry name" value="SLC5sbd_CHT"/>
    <property type="match status" value="1"/>
</dbReference>
<organism evidence="16 17">
    <name type="scientific">Hippocampus comes</name>
    <name type="common">Tiger tail seahorse</name>
    <dbReference type="NCBI Taxonomy" id="109280"/>
    <lineage>
        <taxon>Eukaryota</taxon>
        <taxon>Metazoa</taxon>
        <taxon>Chordata</taxon>
        <taxon>Craniata</taxon>
        <taxon>Vertebrata</taxon>
        <taxon>Euteleostomi</taxon>
        <taxon>Actinopterygii</taxon>
        <taxon>Neopterygii</taxon>
        <taxon>Teleostei</taxon>
        <taxon>Neoteleostei</taxon>
        <taxon>Acanthomorphata</taxon>
        <taxon>Syngnathiaria</taxon>
        <taxon>Syngnathiformes</taxon>
        <taxon>Syngnathoidei</taxon>
        <taxon>Syngnathidae</taxon>
        <taxon>Hippocampus</taxon>
    </lineage>
</organism>
<feature type="transmembrane region" description="Helical" evidence="15">
    <location>
        <begin position="194"/>
        <end position="212"/>
    </location>
</feature>
<evidence type="ECO:0000256" key="4">
    <source>
        <dbReference type="ARBA" id="ARBA00022692"/>
    </source>
</evidence>
<dbReference type="PANTHER" id="PTHR45897">
    <property type="entry name" value="HIGH-AFFINITY CHOLINE TRANSPORTER 1"/>
    <property type="match status" value="1"/>
</dbReference>
<feature type="transmembrane region" description="Helical" evidence="15">
    <location>
        <begin position="409"/>
        <end position="432"/>
    </location>
</feature>
<keyword evidence="12" id="KW-0739">Sodium transport</keyword>
<comment type="subcellular location">
    <subcellularLocation>
        <location evidence="1">Membrane</location>
        <topology evidence="1">Multi-pass membrane protein</topology>
    </subcellularLocation>
</comment>
<evidence type="ECO:0000256" key="15">
    <source>
        <dbReference type="SAM" id="Phobius"/>
    </source>
</evidence>
<evidence type="ECO:0000256" key="9">
    <source>
        <dbReference type="ARBA" id="ARBA00023065"/>
    </source>
</evidence>
<keyword evidence="9" id="KW-0406">Ion transport</keyword>